<gene>
    <name evidence="8" type="ORF">H5410_034269</name>
</gene>
<evidence type="ECO:0000256" key="3">
    <source>
        <dbReference type="ARBA" id="ARBA00022692"/>
    </source>
</evidence>
<dbReference type="PROSITE" id="PS01022">
    <property type="entry name" value="PTR2_1"/>
    <property type="match status" value="2"/>
</dbReference>
<feature type="transmembrane region" description="Helical" evidence="7">
    <location>
        <begin position="556"/>
        <end position="574"/>
    </location>
</feature>
<feature type="transmembrane region" description="Helical" evidence="7">
    <location>
        <begin position="586"/>
        <end position="609"/>
    </location>
</feature>
<dbReference type="EMBL" id="JACXVP010000006">
    <property type="protein sequence ID" value="KAG5602899.1"/>
    <property type="molecule type" value="Genomic_DNA"/>
</dbReference>
<evidence type="ECO:0000256" key="4">
    <source>
        <dbReference type="ARBA" id="ARBA00022989"/>
    </source>
</evidence>
<comment type="subcellular location">
    <subcellularLocation>
        <location evidence="1">Membrane</location>
        <topology evidence="1">Multi-pass membrane protein</topology>
    </subcellularLocation>
</comment>
<evidence type="ECO:0000313" key="8">
    <source>
        <dbReference type="EMBL" id="KAG5602899.1"/>
    </source>
</evidence>
<feature type="transmembrane region" description="Helical" evidence="7">
    <location>
        <begin position="127"/>
        <end position="147"/>
    </location>
</feature>
<keyword evidence="9" id="KW-1185">Reference proteome</keyword>
<feature type="transmembrane region" description="Helical" evidence="7">
    <location>
        <begin position="356"/>
        <end position="376"/>
    </location>
</feature>
<feature type="transmembrane region" description="Helical" evidence="7">
    <location>
        <begin position="725"/>
        <end position="744"/>
    </location>
</feature>
<reference evidence="8 9" key="1">
    <citation type="submission" date="2020-09" db="EMBL/GenBank/DDBJ databases">
        <title>De no assembly of potato wild relative species, Solanum commersonii.</title>
        <authorList>
            <person name="Cho K."/>
        </authorList>
    </citation>
    <scope>NUCLEOTIDE SEQUENCE [LARGE SCALE GENOMIC DNA]</scope>
    <source>
        <strain evidence="8">LZ3.2</strain>
        <tissue evidence="8">Leaf</tissue>
    </source>
</reference>
<feature type="transmembrane region" description="Helical" evidence="7">
    <location>
        <begin position="924"/>
        <end position="942"/>
    </location>
</feature>
<evidence type="ECO:0000256" key="6">
    <source>
        <dbReference type="ARBA" id="ARBA00044504"/>
    </source>
</evidence>
<dbReference type="OrthoDB" id="8904098at2759"/>
<feature type="transmembrane region" description="Helical" evidence="7">
    <location>
        <begin position="696"/>
        <end position="719"/>
    </location>
</feature>
<feature type="transmembrane region" description="Helical" evidence="7">
    <location>
        <begin position="197"/>
        <end position="216"/>
    </location>
</feature>
<feature type="transmembrane region" description="Helical" evidence="7">
    <location>
        <begin position="16"/>
        <end position="36"/>
    </location>
</feature>
<dbReference type="InterPro" id="IPR000109">
    <property type="entry name" value="POT_fam"/>
</dbReference>
<feature type="transmembrane region" description="Helical" evidence="7">
    <location>
        <begin position="472"/>
        <end position="492"/>
    </location>
</feature>
<evidence type="ECO:0000256" key="5">
    <source>
        <dbReference type="ARBA" id="ARBA00023136"/>
    </source>
</evidence>
<dbReference type="SUPFAM" id="SSF103473">
    <property type="entry name" value="MFS general substrate transporter"/>
    <property type="match status" value="2"/>
</dbReference>
<dbReference type="Pfam" id="PF00854">
    <property type="entry name" value="PTR2"/>
    <property type="match status" value="3"/>
</dbReference>
<evidence type="ECO:0000256" key="2">
    <source>
        <dbReference type="ARBA" id="ARBA00005982"/>
    </source>
</evidence>
<feature type="transmembrane region" description="Helical" evidence="7">
    <location>
        <begin position="1000"/>
        <end position="1021"/>
    </location>
</feature>
<keyword evidence="5 7" id="KW-0472">Membrane</keyword>
<feature type="transmembrane region" description="Helical" evidence="7">
    <location>
        <begin position="168"/>
        <end position="191"/>
    </location>
</feature>
<dbReference type="InterPro" id="IPR036259">
    <property type="entry name" value="MFS_trans_sf"/>
</dbReference>
<comment type="similarity">
    <text evidence="6">Belongs to the major facilitator superfamily. Phosphate:H(+) symporter (TC 2.A.1.9) family.</text>
</comment>
<dbReference type="GO" id="GO:0006857">
    <property type="term" value="P:oligopeptide transport"/>
    <property type="evidence" value="ECO:0007669"/>
    <property type="project" value="InterPro"/>
</dbReference>
<dbReference type="Proteomes" id="UP000824120">
    <property type="component" value="Chromosome 6"/>
</dbReference>
<feature type="transmembrane region" description="Helical" evidence="7">
    <location>
        <begin position="321"/>
        <end position="344"/>
    </location>
</feature>
<dbReference type="Gene3D" id="1.20.1250.20">
    <property type="entry name" value="MFS general substrate transporter like domains"/>
    <property type="match status" value="3"/>
</dbReference>
<dbReference type="AlphaFoldDB" id="A0A9J5YQ64"/>
<feature type="transmembrane region" description="Helical" evidence="7">
    <location>
        <begin position="1079"/>
        <end position="1102"/>
    </location>
</feature>
<evidence type="ECO:0000256" key="1">
    <source>
        <dbReference type="ARBA" id="ARBA00004141"/>
    </source>
</evidence>
<feature type="transmembrane region" description="Helical" evidence="7">
    <location>
        <begin position="56"/>
        <end position="75"/>
    </location>
</feature>
<dbReference type="GO" id="GO:0016020">
    <property type="term" value="C:membrane"/>
    <property type="evidence" value="ECO:0007669"/>
    <property type="project" value="UniProtKB-SubCell"/>
</dbReference>
<dbReference type="PANTHER" id="PTHR11654">
    <property type="entry name" value="OLIGOPEPTIDE TRANSPORTER-RELATED"/>
    <property type="match status" value="1"/>
</dbReference>
<organism evidence="8 9">
    <name type="scientific">Solanum commersonii</name>
    <name type="common">Commerson's wild potato</name>
    <name type="synonym">Commerson's nightshade</name>
    <dbReference type="NCBI Taxonomy" id="4109"/>
    <lineage>
        <taxon>Eukaryota</taxon>
        <taxon>Viridiplantae</taxon>
        <taxon>Streptophyta</taxon>
        <taxon>Embryophyta</taxon>
        <taxon>Tracheophyta</taxon>
        <taxon>Spermatophyta</taxon>
        <taxon>Magnoliopsida</taxon>
        <taxon>eudicotyledons</taxon>
        <taxon>Gunneridae</taxon>
        <taxon>Pentapetalae</taxon>
        <taxon>asterids</taxon>
        <taxon>lamiids</taxon>
        <taxon>Solanales</taxon>
        <taxon>Solanaceae</taxon>
        <taxon>Solanoideae</taxon>
        <taxon>Solaneae</taxon>
        <taxon>Solanum</taxon>
    </lineage>
</organism>
<feature type="transmembrane region" description="Helical" evidence="7">
    <location>
        <begin position="87"/>
        <end position="107"/>
    </location>
</feature>
<feature type="transmembrane region" description="Helical" evidence="7">
    <location>
        <begin position="615"/>
        <end position="635"/>
    </location>
</feature>
<accession>A0A9J5YQ64</accession>
<protein>
    <submittedName>
        <fullName evidence="8">Uncharacterized protein</fullName>
    </submittedName>
</protein>
<name>A0A9J5YQ64_SOLCO</name>
<feature type="transmembrane region" description="Helical" evidence="7">
    <location>
        <begin position="1041"/>
        <end position="1058"/>
    </location>
</feature>
<dbReference type="InterPro" id="IPR018456">
    <property type="entry name" value="PTR2_symporter_CS"/>
</dbReference>
<feature type="transmembrane region" description="Helical" evidence="7">
    <location>
        <begin position="513"/>
        <end position="536"/>
    </location>
</feature>
<evidence type="ECO:0000313" key="9">
    <source>
        <dbReference type="Proteomes" id="UP000824120"/>
    </source>
</evidence>
<comment type="similarity">
    <text evidence="2">Belongs to the major facilitator superfamily. Proton-dependent oligopeptide transporter (POT/PTR) (TC 2.A.17) family.</text>
</comment>
<keyword evidence="4 7" id="KW-1133">Transmembrane helix</keyword>
<feature type="transmembrane region" description="Helical" evidence="7">
    <location>
        <begin position="883"/>
        <end position="903"/>
    </location>
</feature>
<proteinExistence type="inferred from homology"/>
<feature type="transmembrane region" description="Helical" evidence="7">
    <location>
        <begin position="848"/>
        <end position="871"/>
    </location>
</feature>
<keyword evidence="3 7" id="KW-0812">Transmembrane</keyword>
<evidence type="ECO:0000256" key="7">
    <source>
        <dbReference type="SAM" id="Phobius"/>
    </source>
</evidence>
<comment type="caution">
    <text evidence="8">The sequence shown here is derived from an EMBL/GenBank/DDBJ whole genome shotgun (WGS) entry which is preliminary data.</text>
</comment>
<feature type="transmembrane region" description="Helical" evidence="7">
    <location>
        <begin position="1114"/>
        <end position="1134"/>
    </location>
</feature>
<dbReference type="GO" id="GO:0022857">
    <property type="term" value="F:transmembrane transporter activity"/>
    <property type="evidence" value="ECO:0007669"/>
    <property type="project" value="InterPro"/>
</dbReference>
<sequence length="1182" mass="129054">MEAPSEAQLPRRTGGWITFPFIIASSVGLTLAFGGWTNNLIVYLIKEFDVESIDAAQISNLVNGAGSLIPVLAAIIADSFLGCFSTIWISSIISLLGTILLALTATVDSLSPKPCEVGSTSCTPKPKVQYVVLYAAIVLATLGSGGTRSTLSTIGADQLADKPKDQGIFFNWFFFFWYSASVIASTAIVYVEDNVSWKAGFFICAASNIVALLIFLMGSRFYTKFKPEGSPFTSLARVVVASIIKRQVPLPSTAQDFFQGCNVAPPKSLAVVPSNTFRFLNRAAIISEGDVKADGSASNRWRLCSVQQVEDFKALIKILPLWSTSFFLGTTIGVQLSFSVLQALAMDRHVGPHFQIPAGSVLVFVLISTALFLALFDKFVLPMWKNLTGKSLTPLQRIGIGHVLNFLSMVVSALVESKRLNVAKSNEGSNIVAMSVLWLVPQLALNGIAEAFHYPGQVSLYYQEFPITLKNMATAMISVLVGIAFYLATALIDVVRKTSKWLPSNINDGRLDNVYWILVVGGVVNFGYYVTCAWYYKYQNLNEVDHNETPSDDSVGLALAFVGWTSNLIVYLIKEFDVESIDAAQISNLVNGAGSLIPVVAAIIADSFLGCFSTIWISSIISLLGTILLALTATVDSLRPKPCEVGSTSCTPKPKVQSVVLYAAIVLATLGSGGTRSTLATIGAGQLADKPKDQGIFFNWFFFFWYSASVVSSTAIVYIEDNVSWKAGFFICVASNVVALLIFLMGSKFYAKFKPEGSPFTSLARVIVANITKRQVALPSTAEDFFQGCNVVPKALAVVPSKTFRFLNRAAIISEGDLKPDGSTTNRWRLCSVQQVEDFKTLIKILPLWSTSFFLGTTIGVQASLSILQALAMNRHIEPNFQIPAGSVLVFVLLSTALFLAPFDKFLLPTWKNLTGKSLTPLQRIGIGHVLNFLSMGVSALVESKRLNVAKSNEGSNIVPMSVLWLVPQLVIVGIAEAFHYPGQVSLYYQEFPITLKNMATAMISVLVGISFYLATALIDIVRRTSTWLPGNINNGRLDNVYWILVIGGLLNFVWNTPAKEISVQQVEDFKALIKILPLWSTSFFLVTTVGVLFSLSILQALAMDRHIGPNFQIPAGSVFVFVLISTALFLALFDKFVLPTWKNLTCKSLTPENWDWTRAQFFEHGCLSLSRVKENKCSKIK</sequence>
<feature type="transmembrane region" description="Helical" evidence="7">
    <location>
        <begin position="962"/>
        <end position="979"/>
    </location>
</feature>